<accession>A0A6J6D318</accession>
<proteinExistence type="predicted"/>
<sequence>MKLDDLTQKRVVLLGMGTDMRAALGAILAANPAHIALVDEAVSQGYVRRVCIASFMADPMLI</sequence>
<dbReference type="AlphaFoldDB" id="A0A6J6D318"/>
<organism evidence="1">
    <name type="scientific">freshwater metagenome</name>
    <dbReference type="NCBI Taxonomy" id="449393"/>
    <lineage>
        <taxon>unclassified sequences</taxon>
        <taxon>metagenomes</taxon>
        <taxon>ecological metagenomes</taxon>
    </lineage>
</organism>
<dbReference type="EMBL" id="CAEZSF010000297">
    <property type="protein sequence ID" value="CAB4557665.1"/>
    <property type="molecule type" value="Genomic_DNA"/>
</dbReference>
<protein>
    <submittedName>
        <fullName evidence="1">Unannotated protein</fullName>
    </submittedName>
</protein>
<reference evidence="1" key="1">
    <citation type="submission" date="2020-05" db="EMBL/GenBank/DDBJ databases">
        <authorList>
            <person name="Chiriac C."/>
            <person name="Salcher M."/>
            <person name="Ghai R."/>
            <person name="Kavagutti S V."/>
        </authorList>
    </citation>
    <scope>NUCLEOTIDE SEQUENCE</scope>
</reference>
<gene>
    <name evidence="1" type="ORF">UFOPK1358_02018</name>
</gene>
<name>A0A6J6D318_9ZZZZ</name>
<evidence type="ECO:0000313" key="1">
    <source>
        <dbReference type="EMBL" id="CAB4557665.1"/>
    </source>
</evidence>